<comment type="caution">
    <text evidence="1">The sequence shown here is derived from an EMBL/GenBank/DDBJ whole genome shotgun (WGS) entry which is preliminary data.</text>
</comment>
<dbReference type="STRING" id="1650663.GCA_001486665_02436"/>
<reference evidence="1 2" key="1">
    <citation type="submission" date="2019-03" db="EMBL/GenBank/DDBJ databases">
        <title>Genomic Encyclopedia of Type Strains, Phase IV (KMG-IV): sequencing the most valuable type-strain genomes for metagenomic binning, comparative biology and taxonomic classification.</title>
        <authorList>
            <person name="Goeker M."/>
        </authorList>
    </citation>
    <scope>NUCLEOTIDE SEQUENCE [LARGE SCALE GENOMIC DNA]</scope>
    <source>
        <strain evidence="1 2">DSM 100451</strain>
    </source>
</reference>
<dbReference type="EMBL" id="SLUM01000022">
    <property type="protein sequence ID" value="TCL54342.1"/>
    <property type="molecule type" value="Genomic_DNA"/>
</dbReference>
<sequence>MDTPCRIYPFLRAVRGNWRNAIFVRCGCDSCMDGRPSPCAGFLLAVDECGQIMLLPAETIHTLTGEEVEPSECSATLSRRAFDSAFSKYIEWHAPDPAACTLLQLCLQAECGRDS</sequence>
<proteinExistence type="predicted"/>
<gene>
    <name evidence="1" type="ORF">EDD77_12233</name>
</gene>
<evidence type="ECO:0000313" key="1">
    <source>
        <dbReference type="EMBL" id="TCL54342.1"/>
    </source>
</evidence>
<dbReference type="Proteomes" id="UP000295184">
    <property type="component" value="Unassembled WGS sequence"/>
</dbReference>
<dbReference type="AlphaFoldDB" id="A0A4V2QAY5"/>
<name>A0A4V2QAY5_9FIRM</name>
<evidence type="ECO:0000313" key="2">
    <source>
        <dbReference type="Proteomes" id="UP000295184"/>
    </source>
</evidence>
<accession>A0A4V2QAY5</accession>
<protein>
    <submittedName>
        <fullName evidence="1">Uncharacterized protein</fullName>
    </submittedName>
</protein>
<organism evidence="1 2">
    <name type="scientific">Allofournierella massiliensis</name>
    <dbReference type="NCBI Taxonomy" id="1650663"/>
    <lineage>
        <taxon>Bacteria</taxon>
        <taxon>Bacillati</taxon>
        <taxon>Bacillota</taxon>
        <taxon>Clostridia</taxon>
        <taxon>Eubacteriales</taxon>
        <taxon>Oscillospiraceae</taxon>
        <taxon>Allofournierella</taxon>
    </lineage>
</organism>